<name>M5RGG1_9BACT</name>
<dbReference type="EMBL" id="ANOG01000671">
    <property type="protein sequence ID" value="EMI18410.1"/>
    <property type="molecule type" value="Genomic_DNA"/>
</dbReference>
<reference evidence="1 2" key="1">
    <citation type="journal article" date="2013" name="Mar. Genomics">
        <title>Expression of sulfatases in Rhodopirellula baltica and the diversity of sulfatases in the genus Rhodopirellula.</title>
        <authorList>
            <person name="Wegner C.E."/>
            <person name="Richter-Heitmann T."/>
            <person name="Klindworth A."/>
            <person name="Klockow C."/>
            <person name="Richter M."/>
            <person name="Achstetter T."/>
            <person name="Glockner F.O."/>
            <person name="Harder J."/>
        </authorList>
    </citation>
    <scope>NUCLEOTIDE SEQUENCE [LARGE SCALE GENOMIC DNA]</scope>
    <source>
        <strain evidence="1 2">SM1</strain>
    </source>
</reference>
<dbReference type="AlphaFoldDB" id="M5RGG1"/>
<protein>
    <submittedName>
        <fullName evidence="1">Uncharacterized protein</fullName>
    </submittedName>
</protein>
<evidence type="ECO:0000313" key="2">
    <source>
        <dbReference type="Proteomes" id="UP000011991"/>
    </source>
</evidence>
<dbReference type="Proteomes" id="UP000011991">
    <property type="component" value="Unassembled WGS sequence"/>
</dbReference>
<proteinExistence type="predicted"/>
<gene>
    <name evidence="1" type="ORF">RMSM_04666</name>
</gene>
<accession>M5RGG1</accession>
<dbReference type="PATRIC" id="fig|1265738.3.peg.4685"/>
<comment type="caution">
    <text evidence="1">The sequence shown here is derived from an EMBL/GenBank/DDBJ whole genome shotgun (WGS) entry which is preliminary data.</text>
</comment>
<evidence type="ECO:0000313" key="1">
    <source>
        <dbReference type="EMBL" id="EMI18410.1"/>
    </source>
</evidence>
<sequence>MRCRCIALPKIRLRIDFLKTLADAQLTTRDSVVGAATLLPPVILAKKRQNLTLIVPLLVR</sequence>
<organism evidence="1 2">
    <name type="scientific">Rhodopirellula maiorica SM1</name>
    <dbReference type="NCBI Taxonomy" id="1265738"/>
    <lineage>
        <taxon>Bacteria</taxon>
        <taxon>Pseudomonadati</taxon>
        <taxon>Planctomycetota</taxon>
        <taxon>Planctomycetia</taxon>
        <taxon>Pirellulales</taxon>
        <taxon>Pirellulaceae</taxon>
        <taxon>Novipirellula</taxon>
    </lineage>
</organism>
<keyword evidence="2" id="KW-1185">Reference proteome</keyword>